<accession>A0A5A7S448</accession>
<reference evidence="1 2" key="1">
    <citation type="submission" date="2019-07" db="EMBL/GenBank/DDBJ databases">
        <title>Rhodococcus cavernicolus sp. nov., isolated from a cave.</title>
        <authorList>
            <person name="Lee S.D."/>
        </authorList>
    </citation>
    <scope>NUCLEOTIDE SEQUENCE [LARGE SCALE GENOMIC DNA]</scope>
    <source>
        <strain evidence="1 2">C1-24</strain>
    </source>
</reference>
<dbReference type="PANTHER" id="PTHR17985">
    <property type="entry name" value="SER/THR-RICH PROTEIN T10 IN DGCR REGION"/>
    <property type="match status" value="1"/>
</dbReference>
<sequence length="255" mass="27351">MCLLLIAWKVHPTCPLIVAANRDEFYRRPTKPIHRWDDGSGIVGGRDLTSGGTWLGVTASGRFAAVTNVRDGKAEGTPPQSRGALPTGFLDSTATPQAYAAAADGDDFAGFNLLASDLDELFWVSNRFDGAGVAVEPGIHGLSNAQLDTPWPKVTAGKAALAAAVSEDSGAPDADVESYFELLHSTDPAPRADLPNTGVGVRREKQLSPLFVRTRFYGTRASTVLRVRSDGSFDLTERTFNSRRQTGETRIEETS</sequence>
<keyword evidence="2" id="KW-1185">Reference proteome</keyword>
<dbReference type="Pfam" id="PF05742">
    <property type="entry name" value="TANGO2"/>
    <property type="match status" value="1"/>
</dbReference>
<dbReference type="AlphaFoldDB" id="A0A5A7S448"/>
<dbReference type="EMBL" id="VLNY01000013">
    <property type="protein sequence ID" value="KAA0020169.1"/>
    <property type="molecule type" value="Genomic_DNA"/>
</dbReference>
<dbReference type="PANTHER" id="PTHR17985:SF8">
    <property type="entry name" value="TRANSPORT AND GOLGI ORGANIZATION PROTEIN 2 HOMOLOG"/>
    <property type="match status" value="1"/>
</dbReference>
<evidence type="ECO:0000313" key="1">
    <source>
        <dbReference type="EMBL" id="KAA0020169.1"/>
    </source>
</evidence>
<gene>
    <name evidence="1" type="ORF">FOY51_21470</name>
</gene>
<organism evidence="1 2">
    <name type="scientific">Antrihabitans cavernicola</name>
    <dbReference type="NCBI Taxonomy" id="2495913"/>
    <lineage>
        <taxon>Bacteria</taxon>
        <taxon>Bacillati</taxon>
        <taxon>Actinomycetota</taxon>
        <taxon>Actinomycetes</taxon>
        <taxon>Mycobacteriales</taxon>
        <taxon>Nocardiaceae</taxon>
        <taxon>Antrihabitans</taxon>
    </lineage>
</organism>
<dbReference type="InterPro" id="IPR008551">
    <property type="entry name" value="TANGO2"/>
</dbReference>
<dbReference type="Proteomes" id="UP000322244">
    <property type="component" value="Unassembled WGS sequence"/>
</dbReference>
<comment type="caution">
    <text evidence="1">The sequence shown here is derived from an EMBL/GenBank/DDBJ whole genome shotgun (WGS) entry which is preliminary data.</text>
</comment>
<protein>
    <submittedName>
        <fullName evidence="1">NRDE family protein</fullName>
    </submittedName>
</protein>
<proteinExistence type="predicted"/>
<evidence type="ECO:0000313" key="2">
    <source>
        <dbReference type="Proteomes" id="UP000322244"/>
    </source>
</evidence>
<dbReference type="OrthoDB" id="4380123at2"/>
<name>A0A5A7S448_9NOCA</name>
<dbReference type="RefSeq" id="WP_149432320.1">
    <property type="nucleotide sequence ID" value="NZ_VLNY01000013.1"/>
</dbReference>